<evidence type="ECO:0008006" key="5">
    <source>
        <dbReference type="Google" id="ProtNLM"/>
    </source>
</evidence>
<dbReference type="GO" id="GO:0004521">
    <property type="term" value="F:RNA endonuclease activity"/>
    <property type="evidence" value="ECO:0007669"/>
    <property type="project" value="TreeGrafter"/>
</dbReference>
<dbReference type="GO" id="GO:0003677">
    <property type="term" value="F:DNA binding"/>
    <property type="evidence" value="ECO:0007669"/>
    <property type="project" value="InterPro"/>
</dbReference>
<dbReference type="Pfam" id="PF02452">
    <property type="entry name" value="PemK_toxin"/>
    <property type="match status" value="1"/>
</dbReference>
<dbReference type="GO" id="GO:0016075">
    <property type="term" value="P:rRNA catabolic process"/>
    <property type="evidence" value="ECO:0007669"/>
    <property type="project" value="TreeGrafter"/>
</dbReference>
<keyword evidence="4" id="KW-1185">Reference proteome</keyword>
<proteinExistence type="inferred from homology"/>
<evidence type="ECO:0000313" key="4">
    <source>
        <dbReference type="Proteomes" id="UP000289996"/>
    </source>
</evidence>
<dbReference type="OrthoDB" id="9808744at2"/>
<reference evidence="3 4" key="1">
    <citation type="submission" date="2018-11" db="EMBL/GenBank/DDBJ databases">
        <authorList>
            <person name="Wuyts S."/>
        </authorList>
    </citation>
    <scope>NUCLEOTIDE SEQUENCE [LARGE SCALE GENOMIC DNA]</scope>
    <source>
        <strain evidence="3">Lactobacillus mudanjiangensis AMBF249</strain>
    </source>
</reference>
<evidence type="ECO:0000256" key="2">
    <source>
        <dbReference type="ARBA" id="ARBA00022649"/>
    </source>
</evidence>
<dbReference type="RefSeq" id="WP_130846021.1">
    <property type="nucleotide sequence ID" value="NZ_BJDY01000001.1"/>
</dbReference>
<gene>
    <name evidence="3" type="ORF">MUDAN_MDHGFNIF_01209</name>
</gene>
<evidence type="ECO:0000313" key="3">
    <source>
        <dbReference type="EMBL" id="VDG29672.1"/>
    </source>
</evidence>
<protein>
    <recommendedName>
        <fullName evidence="5">Type II toxin-antitoxin system PemK/MazF family toxin</fullName>
    </recommendedName>
</protein>
<evidence type="ECO:0000256" key="1">
    <source>
        <dbReference type="ARBA" id="ARBA00007521"/>
    </source>
</evidence>
<dbReference type="PANTHER" id="PTHR33988">
    <property type="entry name" value="ENDORIBONUCLEASE MAZF-RELATED"/>
    <property type="match status" value="1"/>
</dbReference>
<dbReference type="EMBL" id="UYIG01000152">
    <property type="protein sequence ID" value="VDG29672.1"/>
    <property type="molecule type" value="Genomic_DNA"/>
</dbReference>
<accession>A0A660E2L4</accession>
<keyword evidence="2" id="KW-1277">Toxin-antitoxin system</keyword>
<dbReference type="InterPro" id="IPR011067">
    <property type="entry name" value="Plasmid_toxin/cell-grow_inhib"/>
</dbReference>
<dbReference type="AlphaFoldDB" id="A0A660E2L4"/>
<comment type="similarity">
    <text evidence="1">Belongs to the PemK/MazF family.</text>
</comment>
<name>A0A660E2L4_9LACO</name>
<dbReference type="Gene3D" id="2.30.30.110">
    <property type="match status" value="1"/>
</dbReference>
<dbReference type="PANTHER" id="PTHR33988:SF3">
    <property type="entry name" value="ENDORIBONUCLEASE TOXIN CHPB-RELATED"/>
    <property type="match status" value="1"/>
</dbReference>
<organism evidence="3 4">
    <name type="scientific">Lactiplantibacillus mudanjiangensis</name>
    <dbReference type="NCBI Taxonomy" id="1296538"/>
    <lineage>
        <taxon>Bacteria</taxon>
        <taxon>Bacillati</taxon>
        <taxon>Bacillota</taxon>
        <taxon>Bacilli</taxon>
        <taxon>Lactobacillales</taxon>
        <taxon>Lactobacillaceae</taxon>
        <taxon>Lactiplantibacillus</taxon>
    </lineage>
</organism>
<dbReference type="InterPro" id="IPR003477">
    <property type="entry name" value="PemK-like"/>
</dbReference>
<dbReference type="Proteomes" id="UP000289996">
    <property type="component" value="Unassembled WGS sequence"/>
</dbReference>
<dbReference type="GO" id="GO:0006402">
    <property type="term" value="P:mRNA catabolic process"/>
    <property type="evidence" value="ECO:0007669"/>
    <property type="project" value="TreeGrafter"/>
</dbReference>
<sequence length="117" mass="12918">MVSPKQGDLIMIDAEPHVGHEEGGHDPAVGNIRRPFVVISKTQYNAYTGMIIGMPITSKLRNGPMYVPIADIASGIHGSIVTYQMPNFDFEGRHGKIIGHLQPKIVKDLLKRAKQIF</sequence>
<dbReference type="SUPFAM" id="SSF50118">
    <property type="entry name" value="Cell growth inhibitor/plasmid maintenance toxic component"/>
    <property type="match status" value="1"/>
</dbReference>